<keyword evidence="4" id="KW-1185">Reference proteome</keyword>
<comment type="caution">
    <text evidence="3">The sequence shown here is derived from an EMBL/GenBank/DDBJ whole genome shotgun (WGS) entry which is preliminary data.</text>
</comment>
<accession>A0AAD8TSW2</accession>
<evidence type="ECO:0000313" key="2">
    <source>
        <dbReference type="EMBL" id="KAK1692361.1"/>
    </source>
</evidence>
<dbReference type="PANTHER" id="PTHR33326:SF4">
    <property type="entry name" value="OS08G0495300 PROTEIN"/>
    <property type="match status" value="1"/>
</dbReference>
<feature type="domain" description="DUF3615" evidence="1">
    <location>
        <begin position="128"/>
        <end position="223"/>
    </location>
</feature>
<gene>
    <name evidence="2" type="ORF">QYE76_009058</name>
    <name evidence="3" type="ORF">QYE76_009059</name>
</gene>
<dbReference type="PANTHER" id="PTHR33326">
    <property type="entry name" value="OS05G0543800 PROTEIN"/>
    <property type="match status" value="1"/>
</dbReference>
<dbReference type="Proteomes" id="UP001231189">
    <property type="component" value="Unassembled WGS sequence"/>
</dbReference>
<name>A0AAD8TSW2_LOLMU</name>
<reference evidence="3" key="1">
    <citation type="submission" date="2023-07" db="EMBL/GenBank/DDBJ databases">
        <title>A chromosome-level genome assembly of Lolium multiflorum.</title>
        <authorList>
            <person name="Chen Y."/>
            <person name="Copetti D."/>
            <person name="Kolliker R."/>
            <person name="Studer B."/>
        </authorList>
    </citation>
    <scope>NUCLEOTIDE SEQUENCE</scope>
    <source>
        <strain evidence="3">02402/16</strain>
        <tissue evidence="3">Leaf</tissue>
    </source>
</reference>
<evidence type="ECO:0000259" key="1">
    <source>
        <dbReference type="Pfam" id="PF12274"/>
    </source>
</evidence>
<dbReference type="EMBL" id="JAUUTY010000001">
    <property type="protein sequence ID" value="KAK1692361.1"/>
    <property type="molecule type" value="Genomic_DNA"/>
</dbReference>
<sequence length="311" mass="36369">MNYSTLHHLEESPTSISPCSMRVRVFSDWGIRFYIRIDHSGFYHTYPDVGGQFRSLPEAYSAIDCYLRDRQDPTMRIDPYDPDLVYRVNESTREKIIRKILYWPDGTRKLRLQSLPVDEMRSWMFQLVRALVDKYNDDHNLLGDLAYELKGVVSYHVFNQGGSRRMYYHINFTTKTKDNNDLLFFAETMRERDLLVVSCICRVNPFDKDMGYCYRCLSDVKHPKDDAYVGGHSCLPGTYHSYGPREDVGVTADQLPRRPKLDIRTRTLSIQASWRNSGHQLKLTIHPCDQSKKPLPLFPRSVDKMSAVWCC</sequence>
<dbReference type="InterPro" id="IPR022059">
    <property type="entry name" value="DUF3615"/>
</dbReference>
<organism evidence="3 4">
    <name type="scientific">Lolium multiflorum</name>
    <name type="common">Italian ryegrass</name>
    <name type="synonym">Lolium perenne subsp. multiflorum</name>
    <dbReference type="NCBI Taxonomy" id="4521"/>
    <lineage>
        <taxon>Eukaryota</taxon>
        <taxon>Viridiplantae</taxon>
        <taxon>Streptophyta</taxon>
        <taxon>Embryophyta</taxon>
        <taxon>Tracheophyta</taxon>
        <taxon>Spermatophyta</taxon>
        <taxon>Magnoliopsida</taxon>
        <taxon>Liliopsida</taxon>
        <taxon>Poales</taxon>
        <taxon>Poaceae</taxon>
        <taxon>BOP clade</taxon>
        <taxon>Pooideae</taxon>
        <taxon>Poodae</taxon>
        <taxon>Poeae</taxon>
        <taxon>Poeae Chloroplast Group 2 (Poeae type)</taxon>
        <taxon>Loliodinae</taxon>
        <taxon>Loliinae</taxon>
        <taxon>Lolium</taxon>
    </lineage>
</organism>
<proteinExistence type="predicted"/>
<dbReference type="EMBL" id="JAUUTY010000001">
    <property type="protein sequence ID" value="KAK1692362.1"/>
    <property type="molecule type" value="Genomic_DNA"/>
</dbReference>
<evidence type="ECO:0000313" key="3">
    <source>
        <dbReference type="EMBL" id="KAK1692362.1"/>
    </source>
</evidence>
<evidence type="ECO:0000313" key="4">
    <source>
        <dbReference type="Proteomes" id="UP001231189"/>
    </source>
</evidence>
<dbReference type="Pfam" id="PF12274">
    <property type="entry name" value="DUF3615"/>
    <property type="match status" value="1"/>
</dbReference>
<protein>
    <recommendedName>
        <fullName evidence="1">DUF3615 domain-containing protein</fullName>
    </recommendedName>
</protein>
<dbReference type="AlphaFoldDB" id="A0AAD8TSW2"/>